<dbReference type="RefSeq" id="WP_010190071.1">
    <property type="nucleotide sequence ID" value="NZ_AHJG01000049.1"/>
</dbReference>
<reference evidence="1 2" key="1">
    <citation type="journal article" date="2012" name="J. Bacteriol.">
        <title>Genome Sequence of "Candidatus Nitrosoarchaeum limnia" BG20, a Low-Salinity Ammonia-Oxidizing Archaeon from the San Francisco Bay Estuary.</title>
        <authorList>
            <person name="Mosier A.C."/>
            <person name="Allen E.E."/>
            <person name="Kim M."/>
            <person name="Ferriera S."/>
            <person name="Francis C.A."/>
        </authorList>
    </citation>
    <scope>NUCLEOTIDE SEQUENCE [LARGE SCALE GENOMIC DNA]</scope>
    <source>
        <strain evidence="1 2">BG20</strain>
    </source>
</reference>
<evidence type="ECO:0000313" key="2">
    <source>
        <dbReference type="Proteomes" id="UP000014065"/>
    </source>
</evidence>
<name>S2EW55_9ARCH</name>
<accession>S2EW55</accession>
<keyword evidence="2" id="KW-1185">Reference proteome</keyword>
<dbReference type="OrthoDB" id="7601at2157"/>
<dbReference type="Proteomes" id="UP000014065">
    <property type="component" value="Unassembled WGS sequence"/>
</dbReference>
<sequence length="110" mass="12747">MFLLKPKYEFTFTDEEITKALTSLAIQTSISSKGNESLKKFEKKLFDKYACYFSDCLEHPEYLMSTIHESYADSDDILHSIIMKLDSSSNHKTIAKFLIQIKQHVKSVKD</sequence>
<dbReference type="EMBL" id="AHJG01000049">
    <property type="protein sequence ID" value="EPA06469.1"/>
    <property type="molecule type" value="Genomic_DNA"/>
</dbReference>
<dbReference type="AlphaFoldDB" id="S2EW55"/>
<organism evidence="1 2">
    <name type="scientific">Candidatus Nitrosarchaeum limnium BG20</name>
    <dbReference type="NCBI Taxonomy" id="859192"/>
    <lineage>
        <taxon>Archaea</taxon>
        <taxon>Nitrososphaerota</taxon>
        <taxon>Nitrososphaeria</taxon>
        <taxon>Nitrosopumilales</taxon>
        <taxon>Nitrosopumilaceae</taxon>
        <taxon>Nitrosarchaeum</taxon>
    </lineage>
</organism>
<gene>
    <name evidence="1" type="ORF">BG20_I1906</name>
</gene>
<proteinExistence type="predicted"/>
<comment type="caution">
    <text evidence="1">The sequence shown here is derived from an EMBL/GenBank/DDBJ whole genome shotgun (WGS) entry which is preliminary data.</text>
</comment>
<evidence type="ECO:0000313" key="1">
    <source>
        <dbReference type="EMBL" id="EPA06469.1"/>
    </source>
</evidence>
<protein>
    <submittedName>
        <fullName evidence="1">Uncharacterized protein</fullName>
    </submittedName>
</protein>